<dbReference type="FunFam" id="3.30.1360.40:FF:000001">
    <property type="entry name" value="Ribosome-recycling factor"/>
    <property type="match status" value="1"/>
</dbReference>
<protein>
    <submittedName>
        <fullName evidence="5">Ribosome recycling factor</fullName>
    </submittedName>
</protein>
<proteinExistence type="inferred from homology"/>
<name>A0A1F5YG48_9BACT</name>
<dbReference type="GO" id="GO:0006412">
    <property type="term" value="P:translation"/>
    <property type="evidence" value="ECO:0007669"/>
    <property type="project" value="UniProtKB-KW"/>
</dbReference>
<reference evidence="5 6" key="1">
    <citation type="journal article" date="2016" name="Nat. Commun.">
        <title>Thousands of microbial genomes shed light on interconnected biogeochemical processes in an aquifer system.</title>
        <authorList>
            <person name="Anantharaman K."/>
            <person name="Brown C.T."/>
            <person name="Hug L.A."/>
            <person name="Sharon I."/>
            <person name="Castelle C.J."/>
            <person name="Probst A.J."/>
            <person name="Thomas B.C."/>
            <person name="Singh A."/>
            <person name="Wilkins M.J."/>
            <person name="Karaoz U."/>
            <person name="Brodie E.L."/>
            <person name="Williams K.H."/>
            <person name="Hubbard S.S."/>
            <person name="Banfield J.F."/>
        </authorList>
    </citation>
    <scope>NUCLEOTIDE SEQUENCE [LARGE SCALE GENOMIC DNA]</scope>
</reference>
<evidence type="ECO:0000256" key="1">
    <source>
        <dbReference type="ARBA" id="ARBA00005912"/>
    </source>
</evidence>
<dbReference type="SUPFAM" id="SSF55194">
    <property type="entry name" value="Ribosome recycling factor, RRF"/>
    <property type="match status" value="1"/>
</dbReference>
<sequence>MDGKLIPAKEKMLHALRVLAEDLATIRTGRATPAIVENIVVSAYDGTQKLKIKEMATITTDGPRMLIIAPFDPSVIRDLEKGINSANLGYTGSVDGNIIRIKLPPLTEERRGEYVKLTGVKIEGGRVMIRQIRHEVMVLLKRQFEAKEIGEDEKKRFEKELQILTDEMMAEIESIREKKEQELREI</sequence>
<evidence type="ECO:0000313" key="5">
    <source>
        <dbReference type="EMBL" id="OGF99144.1"/>
    </source>
</evidence>
<evidence type="ECO:0000256" key="3">
    <source>
        <dbReference type="SAM" id="Coils"/>
    </source>
</evidence>
<dbReference type="InterPro" id="IPR023584">
    <property type="entry name" value="Ribosome_recyc_fac_dom"/>
</dbReference>
<dbReference type="InterPro" id="IPR036191">
    <property type="entry name" value="RRF_sf"/>
</dbReference>
<dbReference type="PANTHER" id="PTHR20982">
    <property type="entry name" value="RIBOSOME RECYCLING FACTOR"/>
    <property type="match status" value="1"/>
</dbReference>
<comment type="similarity">
    <text evidence="1">Belongs to the RRF family.</text>
</comment>
<evidence type="ECO:0000259" key="4">
    <source>
        <dbReference type="Pfam" id="PF01765"/>
    </source>
</evidence>
<accession>A0A1F5YG48</accession>
<organism evidence="5 6">
    <name type="scientific">Candidatus Gottesmanbacteria bacterium RBG_13_37_7</name>
    <dbReference type="NCBI Taxonomy" id="1798369"/>
    <lineage>
        <taxon>Bacteria</taxon>
        <taxon>Candidatus Gottesmaniibacteriota</taxon>
    </lineage>
</organism>
<dbReference type="GO" id="GO:0043023">
    <property type="term" value="F:ribosomal large subunit binding"/>
    <property type="evidence" value="ECO:0007669"/>
    <property type="project" value="TreeGrafter"/>
</dbReference>
<dbReference type="NCBIfam" id="TIGR00496">
    <property type="entry name" value="frr"/>
    <property type="match status" value="1"/>
</dbReference>
<dbReference type="Proteomes" id="UP000178230">
    <property type="component" value="Unassembled WGS sequence"/>
</dbReference>
<dbReference type="EMBL" id="MFIY01000070">
    <property type="protein sequence ID" value="OGF99144.1"/>
    <property type="molecule type" value="Genomic_DNA"/>
</dbReference>
<evidence type="ECO:0000313" key="6">
    <source>
        <dbReference type="Proteomes" id="UP000178230"/>
    </source>
</evidence>
<dbReference type="PANTHER" id="PTHR20982:SF3">
    <property type="entry name" value="MITOCHONDRIAL RIBOSOME RECYCLING FACTOR PSEUDO 1"/>
    <property type="match status" value="1"/>
</dbReference>
<keyword evidence="2" id="KW-0648">Protein biosynthesis</keyword>
<keyword evidence="3" id="KW-0175">Coiled coil</keyword>
<dbReference type="InterPro" id="IPR002661">
    <property type="entry name" value="Ribosome_recyc_fac"/>
</dbReference>
<dbReference type="Gene3D" id="3.30.1360.40">
    <property type="match status" value="1"/>
</dbReference>
<feature type="coiled-coil region" evidence="3">
    <location>
        <begin position="147"/>
        <end position="185"/>
    </location>
</feature>
<dbReference type="Gene3D" id="1.10.132.20">
    <property type="entry name" value="Ribosome-recycling factor"/>
    <property type="match status" value="1"/>
</dbReference>
<dbReference type="AlphaFoldDB" id="A0A1F5YG48"/>
<comment type="caution">
    <text evidence="5">The sequence shown here is derived from an EMBL/GenBank/DDBJ whole genome shotgun (WGS) entry which is preliminary data.</text>
</comment>
<feature type="domain" description="Ribosome recycling factor" evidence="4">
    <location>
        <begin position="20"/>
        <end position="183"/>
    </location>
</feature>
<gene>
    <name evidence="5" type="ORF">A2Y99_00640</name>
</gene>
<dbReference type="Pfam" id="PF01765">
    <property type="entry name" value="RRF"/>
    <property type="match status" value="1"/>
</dbReference>
<evidence type="ECO:0000256" key="2">
    <source>
        <dbReference type="ARBA" id="ARBA00022917"/>
    </source>
</evidence>